<dbReference type="GO" id="GO:0016787">
    <property type="term" value="F:hydrolase activity"/>
    <property type="evidence" value="ECO:0007669"/>
    <property type="project" value="UniProtKB-KW"/>
</dbReference>
<sequence>MTTSRIKSHTVDAVHRETKGAGALALLKVARGQIAAAHEYEGRGDLKGALAAYTEGGDAGCGGARFDRV</sequence>
<proteinExistence type="predicted"/>
<evidence type="ECO:0000313" key="2">
    <source>
        <dbReference type="Proteomes" id="UP000623467"/>
    </source>
</evidence>
<accession>A0A8H6Z0J1</accession>
<keyword evidence="2" id="KW-1185">Reference proteome</keyword>
<gene>
    <name evidence="1" type="ORF">MSAN_00674200</name>
</gene>
<protein>
    <submittedName>
        <fullName evidence="1">Ubiquitin carboxyl-terminal hydrolase 4</fullName>
    </submittedName>
</protein>
<evidence type="ECO:0000313" key="1">
    <source>
        <dbReference type="EMBL" id="KAF7370425.1"/>
    </source>
</evidence>
<reference evidence="1" key="1">
    <citation type="submission" date="2020-05" db="EMBL/GenBank/DDBJ databases">
        <title>Mycena genomes resolve the evolution of fungal bioluminescence.</title>
        <authorList>
            <person name="Tsai I.J."/>
        </authorList>
    </citation>
    <scope>NUCLEOTIDE SEQUENCE</scope>
    <source>
        <strain evidence="1">160909Yilan</strain>
    </source>
</reference>
<keyword evidence="1" id="KW-0378">Hydrolase</keyword>
<dbReference type="EMBL" id="JACAZH010000004">
    <property type="protein sequence ID" value="KAF7370425.1"/>
    <property type="molecule type" value="Genomic_DNA"/>
</dbReference>
<organism evidence="1 2">
    <name type="scientific">Mycena sanguinolenta</name>
    <dbReference type="NCBI Taxonomy" id="230812"/>
    <lineage>
        <taxon>Eukaryota</taxon>
        <taxon>Fungi</taxon>
        <taxon>Dikarya</taxon>
        <taxon>Basidiomycota</taxon>
        <taxon>Agaricomycotina</taxon>
        <taxon>Agaricomycetes</taxon>
        <taxon>Agaricomycetidae</taxon>
        <taxon>Agaricales</taxon>
        <taxon>Marasmiineae</taxon>
        <taxon>Mycenaceae</taxon>
        <taxon>Mycena</taxon>
    </lineage>
</organism>
<dbReference type="Proteomes" id="UP000623467">
    <property type="component" value="Unassembled WGS sequence"/>
</dbReference>
<name>A0A8H6Z0J1_9AGAR</name>
<dbReference type="AlphaFoldDB" id="A0A8H6Z0J1"/>
<comment type="caution">
    <text evidence="1">The sequence shown here is derived from an EMBL/GenBank/DDBJ whole genome shotgun (WGS) entry which is preliminary data.</text>
</comment>
<dbReference type="OrthoDB" id="10673540at2759"/>